<keyword evidence="1" id="KW-0479">Metal-binding</keyword>
<proteinExistence type="predicted"/>
<dbReference type="EMBL" id="FJOG01000008">
    <property type="protein sequence ID" value="CZR56639.1"/>
    <property type="molecule type" value="Genomic_DNA"/>
</dbReference>
<keyword evidence="2" id="KW-0862">Zinc</keyword>
<evidence type="ECO:0000256" key="1">
    <source>
        <dbReference type="ARBA" id="ARBA00022723"/>
    </source>
</evidence>
<organism evidence="8 9">
    <name type="scientific">Phialocephala subalpina</name>
    <dbReference type="NCBI Taxonomy" id="576137"/>
    <lineage>
        <taxon>Eukaryota</taxon>
        <taxon>Fungi</taxon>
        <taxon>Dikarya</taxon>
        <taxon>Ascomycota</taxon>
        <taxon>Pezizomycotina</taxon>
        <taxon>Leotiomycetes</taxon>
        <taxon>Helotiales</taxon>
        <taxon>Mollisiaceae</taxon>
        <taxon>Phialocephala</taxon>
        <taxon>Phialocephala fortinii species complex</taxon>
    </lineage>
</organism>
<keyword evidence="5" id="KW-0804">Transcription</keyword>
<evidence type="ECO:0000256" key="5">
    <source>
        <dbReference type="ARBA" id="ARBA00023163"/>
    </source>
</evidence>
<dbReference type="PANTHER" id="PTHR36206:SF4">
    <property type="entry name" value="HYPOTHETICAL CONSERVED PROTEIN (EUROFUNG)-RELATED"/>
    <property type="match status" value="1"/>
</dbReference>
<keyword evidence="4" id="KW-0238">DNA-binding</keyword>
<evidence type="ECO:0000256" key="6">
    <source>
        <dbReference type="ARBA" id="ARBA00023242"/>
    </source>
</evidence>
<reference evidence="8 9" key="1">
    <citation type="submission" date="2016-03" db="EMBL/GenBank/DDBJ databases">
        <authorList>
            <person name="Ploux O."/>
        </authorList>
    </citation>
    <scope>NUCLEOTIDE SEQUENCE [LARGE SCALE GENOMIC DNA]</scope>
    <source>
        <strain evidence="8 9">UAMH 11012</strain>
    </source>
</reference>
<dbReference type="GO" id="GO:0046872">
    <property type="term" value="F:metal ion binding"/>
    <property type="evidence" value="ECO:0007669"/>
    <property type="project" value="UniProtKB-KW"/>
</dbReference>
<dbReference type="InterPro" id="IPR021858">
    <property type="entry name" value="Fun_TF"/>
</dbReference>
<feature type="region of interest" description="Disordered" evidence="7">
    <location>
        <begin position="66"/>
        <end position="91"/>
    </location>
</feature>
<dbReference type="InterPro" id="IPR052360">
    <property type="entry name" value="Transcr_Regulatory_Proteins"/>
</dbReference>
<keyword evidence="6" id="KW-0539">Nucleus</keyword>
<keyword evidence="3" id="KW-0805">Transcription regulation</keyword>
<dbReference type="PANTHER" id="PTHR36206">
    <property type="entry name" value="ASPERCRYPTIN BIOSYNTHESIS CLUSTER-SPECIFIC TRANSCRIPTION REGULATOR ATNN-RELATED"/>
    <property type="match status" value="1"/>
</dbReference>
<evidence type="ECO:0000256" key="3">
    <source>
        <dbReference type="ARBA" id="ARBA00023015"/>
    </source>
</evidence>
<evidence type="ECO:0000256" key="4">
    <source>
        <dbReference type="ARBA" id="ARBA00023125"/>
    </source>
</evidence>
<dbReference type="Proteomes" id="UP000184330">
    <property type="component" value="Unassembled WGS sequence"/>
</dbReference>
<dbReference type="Pfam" id="PF11951">
    <property type="entry name" value="Fungal_trans_2"/>
    <property type="match status" value="1"/>
</dbReference>
<evidence type="ECO:0000313" key="9">
    <source>
        <dbReference type="Proteomes" id="UP000184330"/>
    </source>
</evidence>
<accession>A0A1L7WV51</accession>
<dbReference type="OrthoDB" id="3172332at2759"/>
<evidence type="ECO:0000313" key="8">
    <source>
        <dbReference type="EMBL" id="CZR56639.1"/>
    </source>
</evidence>
<gene>
    <name evidence="8" type="ORF">PAC_06528</name>
</gene>
<dbReference type="AlphaFoldDB" id="A0A1L7WV51"/>
<keyword evidence="9" id="KW-1185">Reference proteome</keyword>
<evidence type="ECO:0000256" key="2">
    <source>
        <dbReference type="ARBA" id="ARBA00022833"/>
    </source>
</evidence>
<evidence type="ECO:0000256" key="7">
    <source>
        <dbReference type="SAM" id="MobiDB-lite"/>
    </source>
</evidence>
<dbReference type="GO" id="GO:0003677">
    <property type="term" value="F:DNA binding"/>
    <property type="evidence" value="ECO:0007669"/>
    <property type="project" value="UniProtKB-KW"/>
</dbReference>
<sequence>MSGALFKKVPEVDRAECGAALLTPKSSSRTSTNISSSTSNSIVGSAHIVARCLKFLGRCDGYETAKTTASPRHDAPPSGNRVTTRPLLPRRDNQNRFTYTPILHHPVHIAKFRNEEEHLGFLAFRNLTISELSSLFPSSLWERVIFQASEEEVFIRDAVVAVGALFSCERRLMVDAENRKTWSGLEKPPRYQFALQHHGRAIQSMRAKLSTRERSLRTMLVGCLLIVCFEAVQGNYIQSLTHAIGGHSVLQNWLASKKHSGSIVSQKEGIVSPAEDVLESDLVQAFARMDLQVMKYSVDPRATDVHQKLRLEGSDAITGMPTTFINTGEARTYLELVERRAWHFIATKQVEVFKKQRGEDKIDVIPKLLEDCDDISSGQAEEVFHSDEIARWLSAIEPFYNSIVPNSREWKAATLLQIQAQTTKIMLNSVRPDESWADPFLPEFRWIAKAGKEIFDDNLIQNGHRFSFDGGIIKPLWMIGTYCRESTVRREAIALLRKVAVKELFWDGLLHASACEAQMLIEEEGMDEDGFIPEDERFKITGGMVDGLNRIGMIRLTKMARREDGMVDEREFALPL</sequence>
<name>A0A1L7WV51_9HELO</name>
<protein>
    <submittedName>
        <fullName evidence="8">Uncharacterized protein</fullName>
    </submittedName>
</protein>